<feature type="compositionally biased region" description="Acidic residues" evidence="13">
    <location>
        <begin position="315"/>
        <end position="324"/>
    </location>
</feature>
<evidence type="ECO:0000256" key="5">
    <source>
        <dbReference type="ARBA" id="ARBA00022896"/>
    </source>
</evidence>
<feature type="compositionally biased region" description="Acidic residues" evidence="13">
    <location>
        <begin position="549"/>
        <end position="562"/>
    </location>
</feature>
<evidence type="ECO:0000259" key="14">
    <source>
        <dbReference type="PROSITE" id="PS51471"/>
    </source>
</evidence>
<keyword evidence="4" id="KW-0479">Metal-binding</keyword>
<keyword evidence="5" id="KW-0847">Vitamin C</keyword>
<accession>A0A9P4HTE3</accession>
<protein>
    <recommendedName>
        <fullName evidence="12">uS12 prolyl 3,4-dihydroxylase</fullName>
    </recommendedName>
</protein>
<feature type="compositionally biased region" description="Basic and acidic residues" evidence="13">
    <location>
        <begin position="301"/>
        <end position="314"/>
    </location>
</feature>
<comment type="cofactor">
    <cofactor evidence="1">
        <name>L-ascorbate</name>
        <dbReference type="ChEBI" id="CHEBI:38290"/>
    </cofactor>
</comment>
<keyword evidence="8" id="KW-0408">Iron</keyword>
<comment type="subcellular location">
    <subcellularLocation>
        <location evidence="2">Nucleus</location>
    </subcellularLocation>
</comment>
<evidence type="ECO:0000313" key="16">
    <source>
        <dbReference type="Proteomes" id="UP000799776"/>
    </source>
</evidence>
<keyword evidence="9" id="KW-0539">Nucleus</keyword>
<feature type="region of interest" description="Disordered" evidence="13">
    <location>
        <begin position="486"/>
        <end position="605"/>
    </location>
</feature>
<dbReference type="GO" id="GO:0031543">
    <property type="term" value="F:peptidyl-proline dioxygenase activity"/>
    <property type="evidence" value="ECO:0007669"/>
    <property type="project" value="TreeGrafter"/>
</dbReference>
<comment type="catalytic activity">
    <reaction evidence="10">
        <text>[ribosomal protein uS12]-L-proline + 2-oxoglutarate + O2 = [ribosomal protein uS12]-(3S)-3-hydroxy-L-proline + succinate + CO2</text>
        <dbReference type="Rhea" id="RHEA:54156"/>
        <dbReference type="Rhea" id="RHEA-COMP:13816"/>
        <dbReference type="Rhea" id="RHEA-COMP:13818"/>
        <dbReference type="ChEBI" id="CHEBI:15379"/>
        <dbReference type="ChEBI" id="CHEBI:16526"/>
        <dbReference type="ChEBI" id="CHEBI:16810"/>
        <dbReference type="ChEBI" id="CHEBI:30031"/>
        <dbReference type="ChEBI" id="CHEBI:50342"/>
        <dbReference type="ChEBI" id="CHEBI:85428"/>
    </reaction>
</comment>
<evidence type="ECO:0000256" key="13">
    <source>
        <dbReference type="SAM" id="MobiDB-lite"/>
    </source>
</evidence>
<feature type="domain" description="Fe2OG dioxygenase" evidence="14">
    <location>
        <begin position="138"/>
        <end position="262"/>
    </location>
</feature>
<feature type="compositionally biased region" description="Low complexity" evidence="13">
    <location>
        <begin position="573"/>
        <end position="585"/>
    </location>
</feature>
<dbReference type="Gene3D" id="3.60.130.20">
    <property type="entry name" value="Oxoglutarate/iron-dependent oxygenase, C-terminal degradation domain"/>
    <property type="match status" value="1"/>
</dbReference>
<keyword evidence="6" id="KW-0223">Dioxygenase</keyword>
<name>A0A9P4HTE3_9PEZI</name>
<dbReference type="InterPro" id="IPR051842">
    <property type="entry name" value="uS12_prolyl_hydroxylase"/>
</dbReference>
<evidence type="ECO:0000256" key="3">
    <source>
        <dbReference type="ARBA" id="ARBA00007443"/>
    </source>
</evidence>
<comment type="caution">
    <text evidence="15">The sequence shown here is derived from an EMBL/GenBank/DDBJ whole genome shotgun (WGS) entry which is preliminary data.</text>
</comment>
<keyword evidence="7" id="KW-0560">Oxidoreductase</keyword>
<dbReference type="InterPro" id="IPR005123">
    <property type="entry name" value="Oxoglu/Fe-dep_dioxygenase_dom"/>
</dbReference>
<dbReference type="GO" id="GO:0010604">
    <property type="term" value="P:positive regulation of macromolecule metabolic process"/>
    <property type="evidence" value="ECO:0007669"/>
    <property type="project" value="UniProtKB-ARBA"/>
</dbReference>
<dbReference type="GO" id="GO:0005737">
    <property type="term" value="C:cytoplasm"/>
    <property type="evidence" value="ECO:0007669"/>
    <property type="project" value="TreeGrafter"/>
</dbReference>
<dbReference type="EMBL" id="ML978729">
    <property type="protein sequence ID" value="KAF2085598.1"/>
    <property type="molecule type" value="Genomic_DNA"/>
</dbReference>
<reference evidence="15" key="1">
    <citation type="journal article" date="2020" name="Stud. Mycol.">
        <title>101 Dothideomycetes genomes: a test case for predicting lifestyles and emergence of pathogens.</title>
        <authorList>
            <person name="Haridas S."/>
            <person name="Albert R."/>
            <person name="Binder M."/>
            <person name="Bloem J."/>
            <person name="Labutti K."/>
            <person name="Salamov A."/>
            <person name="Andreopoulos B."/>
            <person name="Baker S."/>
            <person name="Barry K."/>
            <person name="Bills G."/>
            <person name="Bluhm B."/>
            <person name="Cannon C."/>
            <person name="Castanera R."/>
            <person name="Culley D."/>
            <person name="Daum C."/>
            <person name="Ezra D."/>
            <person name="Gonzalez J."/>
            <person name="Henrissat B."/>
            <person name="Kuo A."/>
            <person name="Liang C."/>
            <person name="Lipzen A."/>
            <person name="Lutzoni F."/>
            <person name="Magnuson J."/>
            <person name="Mondo S."/>
            <person name="Nolan M."/>
            <person name="Ohm R."/>
            <person name="Pangilinan J."/>
            <person name="Park H.-J."/>
            <person name="Ramirez L."/>
            <person name="Alfaro M."/>
            <person name="Sun H."/>
            <person name="Tritt A."/>
            <person name="Yoshinaga Y."/>
            <person name="Zwiers L.-H."/>
            <person name="Turgeon B."/>
            <person name="Goodwin S."/>
            <person name="Spatafora J."/>
            <person name="Crous P."/>
            <person name="Grigoriev I."/>
        </authorList>
    </citation>
    <scope>NUCLEOTIDE SEQUENCE</scope>
    <source>
        <strain evidence="15">CBS 121410</strain>
    </source>
</reference>
<dbReference type="GO" id="GO:0005634">
    <property type="term" value="C:nucleus"/>
    <property type="evidence" value="ECO:0007669"/>
    <property type="project" value="UniProtKB-SubCell"/>
</dbReference>
<dbReference type="GO" id="GO:0031418">
    <property type="term" value="F:L-ascorbic acid binding"/>
    <property type="evidence" value="ECO:0007669"/>
    <property type="project" value="UniProtKB-KW"/>
</dbReference>
<dbReference type="PROSITE" id="PS51471">
    <property type="entry name" value="FE2OG_OXY"/>
    <property type="match status" value="1"/>
</dbReference>
<dbReference type="Proteomes" id="UP000799776">
    <property type="component" value="Unassembled WGS sequence"/>
</dbReference>
<dbReference type="Pfam" id="PF10637">
    <property type="entry name" value="Ofd1_CTDD"/>
    <property type="match status" value="1"/>
</dbReference>
<feature type="region of interest" description="Disordered" evidence="13">
    <location>
        <begin position="1"/>
        <end position="20"/>
    </location>
</feature>
<dbReference type="InterPro" id="IPR019601">
    <property type="entry name" value="Oxoglutarate/Fe-dep_Oase_C"/>
</dbReference>
<feature type="compositionally biased region" description="Basic residues" evidence="13">
    <location>
        <begin position="515"/>
        <end position="525"/>
    </location>
</feature>
<feature type="region of interest" description="Disordered" evidence="13">
    <location>
        <begin position="280"/>
        <end position="324"/>
    </location>
</feature>
<evidence type="ECO:0000256" key="12">
    <source>
        <dbReference type="ARBA" id="ARBA00081607"/>
    </source>
</evidence>
<organism evidence="15 16">
    <name type="scientific">Saccharata proteae CBS 121410</name>
    <dbReference type="NCBI Taxonomy" id="1314787"/>
    <lineage>
        <taxon>Eukaryota</taxon>
        <taxon>Fungi</taxon>
        <taxon>Dikarya</taxon>
        <taxon>Ascomycota</taxon>
        <taxon>Pezizomycotina</taxon>
        <taxon>Dothideomycetes</taxon>
        <taxon>Dothideomycetes incertae sedis</taxon>
        <taxon>Botryosphaeriales</taxon>
        <taxon>Saccharataceae</taxon>
        <taxon>Saccharata</taxon>
    </lineage>
</organism>
<evidence type="ECO:0000256" key="6">
    <source>
        <dbReference type="ARBA" id="ARBA00022964"/>
    </source>
</evidence>
<dbReference type="FunFam" id="2.60.120.620:FF:000014">
    <property type="entry name" value="Prolyl 3,4-dihydroxylase TPA1"/>
    <property type="match status" value="1"/>
</dbReference>
<evidence type="ECO:0000256" key="4">
    <source>
        <dbReference type="ARBA" id="ARBA00022723"/>
    </source>
</evidence>
<dbReference type="Pfam" id="PF13661">
    <property type="entry name" value="2OG-FeII_Oxy_4"/>
    <property type="match status" value="1"/>
</dbReference>
<proteinExistence type="inferred from homology"/>
<dbReference type="Gene3D" id="2.60.120.620">
    <property type="entry name" value="q2cbj1_9rhob like domain"/>
    <property type="match status" value="1"/>
</dbReference>
<keyword evidence="16" id="KW-1185">Reference proteome</keyword>
<dbReference type="GO" id="GO:0006449">
    <property type="term" value="P:regulation of translational termination"/>
    <property type="evidence" value="ECO:0007669"/>
    <property type="project" value="TreeGrafter"/>
</dbReference>
<evidence type="ECO:0000256" key="2">
    <source>
        <dbReference type="ARBA" id="ARBA00004123"/>
    </source>
</evidence>
<dbReference type="GO" id="GO:0009896">
    <property type="term" value="P:positive regulation of catabolic process"/>
    <property type="evidence" value="ECO:0007669"/>
    <property type="project" value="UniProtKB-ARBA"/>
</dbReference>
<evidence type="ECO:0000256" key="8">
    <source>
        <dbReference type="ARBA" id="ARBA00023004"/>
    </source>
</evidence>
<gene>
    <name evidence="15" type="ORF">K490DRAFT_74993</name>
</gene>
<comment type="similarity">
    <text evidence="3">Belongs to the TPA1 family.</text>
</comment>
<dbReference type="SMART" id="SM00702">
    <property type="entry name" value="P4Hc"/>
    <property type="match status" value="1"/>
</dbReference>
<dbReference type="OrthoDB" id="430522at2759"/>
<dbReference type="PANTHER" id="PTHR12117:SF0">
    <property type="entry name" value="PROLYL 3-HYDROXYLASE OGFOD1"/>
    <property type="match status" value="1"/>
</dbReference>
<dbReference type="GO" id="GO:0005506">
    <property type="term" value="F:iron ion binding"/>
    <property type="evidence" value="ECO:0007669"/>
    <property type="project" value="InterPro"/>
</dbReference>
<comment type="catalytic activity">
    <reaction evidence="11">
        <text>[ribosomal protein uS12]-(3S)-3-hydroxy-L-proline + 2-oxoglutarate + O2 = [ribosomal protein uS12]-(3S)-3,4-dihydroxy-L-proline + succinate + CO2</text>
        <dbReference type="Rhea" id="RHEA:54160"/>
        <dbReference type="Rhea" id="RHEA-COMP:13817"/>
        <dbReference type="Rhea" id="RHEA-COMP:13818"/>
        <dbReference type="ChEBI" id="CHEBI:15379"/>
        <dbReference type="ChEBI" id="CHEBI:16526"/>
        <dbReference type="ChEBI" id="CHEBI:16810"/>
        <dbReference type="ChEBI" id="CHEBI:30031"/>
        <dbReference type="ChEBI" id="CHEBI:85428"/>
        <dbReference type="ChEBI" id="CHEBI:138052"/>
    </reaction>
</comment>
<dbReference type="InterPro" id="IPR006620">
    <property type="entry name" value="Pro_4_hyd_alph"/>
</dbReference>
<sequence length="687" mass="76947">MKRKNETPANGVSKKRALSDKEAKTKFRDGLFDTKVLEEYRKKYAKSKPYLHGVITDLINPSLLRSVRDEIREHISFTPKETDIYKIHQSGDLANLDGLDDAALARFPSLLTLRDAMYSSAFRKYISTVANSGPLSGKKTDMAINVYTPGCHLLCHDDVIGSRRVSYILYLLDPDRPWKAEWGGALRLFPTETLEAKGGEKVKVPMPDPTVVIPPQFNQLSFFTVQPGESFHDVEEVYRRRVGEIEDDGGRVRMAISGWFHIPQEGEEGYEEGLEEKLAERSSLQQLQGGKADEFDAPQPKWRDYPEDETKQNGEDEDEEPELSEEDLDFLIKFMTPNYLTPETVEELRELFTEESSLRLANFLSKKFSARLRTFIEDVEANSDKNNTIPGPKQNVGVARPPHKHRFLFRQPGDAKAKGEPTPYDELVDTFFPSLAFHKWLSLATGLTLAQSNILARRFRRGMDYTLATTYEKEDPQLEICLGITPTKGWGGEEEVGSLPQEQLEEKEEEEQSSKKKKKSKKNKKQPSPPPAEEDAENIPGGYEMYMAGDDDDDDGDDDDDAGSDHGVEIKPGTNTTNASSNTGAGKRRSTKADPAIYRGGNEGEDDAPLFSMGAGWNMMSVVLRDTGVLRFVKYVSGGARGDRWDVCGEFGVEVGDEDDEEGEDGEADAILSMAIYQCSEQRLAPS</sequence>
<evidence type="ECO:0000256" key="10">
    <source>
        <dbReference type="ARBA" id="ARBA00047444"/>
    </source>
</evidence>
<evidence type="ECO:0000256" key="1">
    <source>
        <dbReference type="ARBA" id="ARBA00001961"/>
    </source>
</evidence>
<dbReference type="AlphaFoldDB" id="A0A9P4HTE3"/>
<evidence type="ECO:0000256" key="9">
    <source>
        <dbReference type="ARBA" id="ARBA00023242"/>
    </source>
</evidence>
<evidence type="ECO:0000313" key="15">
    <source>
        <dbReference type="EMBL" id="KAF2085598.1"/>
    </source>
</evidence>
<dbReference type="InterPro" id="IPR043044">
    <property type="entry name" value="TPA1/Ofd1_C"/>
</dbReference>
<dbReference type="InterPro" id="IPR039558">
    <property type="entry name" value="TPA1/OFD1_N"/>
</dbReference>
<evidence type="ECO:0000256" key="7">
    <source>
        <dbReference type="ARBA" id="ARBA00023002"/>
    </source>
</evidence>
<dbReference type="PANTHER" id="PTHR12117">
    <property type="entry name" value="HISTONE ACETYLTRANSFERASE COMPLEX"/>
    <property type="match status" value="1"/>
</dbReference>
<evidence type="ECO:0000256" key="11">
    <source>
        <dbReference type="ARBA" id="ARBA00051966"/>
    </source>
</evidence>